<dbReference type="GO" id="GO:0005758">
    <property type="term" value="C:mitochondrial intermembrane space"/>
    <property type="evidence" value="ECO:0007669"/>
    <property type="project" value="InterPro"/>
</dbReference>
<dbReference type="InterPro" id="IPR016805">
    <property type="entry name" value="MIX23_fungal"/>
</dbReference>
<dbReference type="PANTHER" id="PTHR31905">
    <property type="entry name" value="COILED-COIL DOMAIN-CONTAINING PROTEIN 58"/>
    <property type="match status" value="1"/>
</dbReference>
<gene>
    <name evidence="3" type="ORF">BCR38DRAFT_449137</name>
</gene>
<dbReference type="GeneID" id="63777476"/>
<dbReference type="InParanoid" id="A0A1Y2DDW9"/>
<name>A0A1Y2DDW9_9PEZI</name>
<dbReference type="PIRSF" id="PIRSF022603">
    <property type="entry name" value="UCP022603"/>
    <property type="match status" value="1"/>
</dbReference>
<dbReference type="RefSeq" id="XP_040710689.1">
    <property type="nucleotide sequence ID" value="XM_040861264.1"/>
</dbReference>
<accession>A0A1Y2DDW9</accession>
<comment type="caution">
    <text evidence="3">The sequence shown here is derived from an EMBL/GenBank/DDBJ whole genome shotgun (WGS) entry which is preliminary data.</text>
</comment>
<keyword evidence="4" id="KW-1185">Reference proteome</keyword>
<dbReference type="Pfam" id="PF09774">
    <property type="entry name" value="MIX23"/>
    <property type="match status" value="1"/>
</dbReference>
<feature type="region of interest" description="Disordered" evidence="2">
    <location>
        <begin position="174"/>
        <end position="194"/>
    </location>
</feature>
<dbReference type="PANTHER" id="PTHR31905:SF2">
    <property type="entry name" value="PROTEIN MIX23"/>
    <property type="match status" value="1"/>
</dbReference>
<reference evidence="3 4" key="1">
    <citation type="submission" date="2016-07" db="EMBL/GenBank/DDBJ databases">
        <title>Pervasive Adenine N6-methylation of Active Genes in Fungi.</title>
        <authorList>
            <consortium name="DOE Joint Genome Institute"/>
            <person name="Mondo S.J."/>
            <person name="Dannebaum R.O."/>
            <person name="Kuo R.C."/>
            <person name="Labutti K."/>
            <person name="Haridas S."/>
            <person name="Kuo A."/>
            <person name="Salamov A."/>
            <person name="Ahrendt S.R."/>
            <person name="Lipzen A."/>
            <person name="Sullivan W."/>
            <person name="Andreopoulos W.B."/>
            <person name="Clum A."/>
            <person name="Lindquist E."/>
            <person name="Daum C."/>
            <person name="Ramamoorthy G.K."/>
            <person name="Gryganskyi A."/>
            <person name="Culley D."/>
            <person name="Magnuson J.K."/>
            <person name="James T.Y."/>
            <person name="O'Malley M.A."/>
            <person name="Stajich J.E."/>
            <person name="Spatafora J.W."/>
            <person name="Visel A."/>
            <person name="Grigoriev I.V."/>
        </authorList>
    </citation>
    <scope>NUCLEOTIDE SEQUENCE [LARGE SCALE GENOMIC DNA]</scope>
    <source>
        <strain evidence="3 4">CBS 129021</strain>
    </source>
</reference>
<dbReference type="EMBL" id="MCFJ01000019">
    <property type="protein sequence ID" value="ORY57439.1"/>
    <property type="molecule type" value="Genomic_DNA"/>
</dbReference>
<comment type="similarity">
    <text evidence="1">Belongs to the MIX23 family.</text>
</comment>
<dbReference type="STRING" id="1141098.A0A1Y2DDW9"/>
<dbReference type="InterPro" id="IPR019171">
    <property type="entry name" value="MIX23"/>
</dbReference>
<evidence type="ECO:0000256" key="2">
    <source>
        <dbReference type="SAM" id="MobiDB-lite"/>
    </source>
</evidence>
<dbReference type="AlphaFoldDB" id="A0A1Y2DDW9"/>
<dbReference type="Proteomes" id="UP000193689">
    <property type="component" value="Unassembled WGS sequence"/>
</dbReference>
<dbReference type="OrthoDB" id="5593818at2759"/>
<sequence>MTDIPTQPGLTPQFCFSTVALRDFLRLSRAAVDDSITQNLNALVTPAKTGFDPHSTSTRVPRDPQRSIDPRVCQGFKDQVLFPSWQSRSDILAYCAYVATSPDPNDPETTLREAESLRYRERVVNERLDPYSARYFPREPRTQQLATLLRQERGVETIVRSQTWGVIRERCGDATEDSDQALSQWRDRQRKPSP</sequence>
<dbReference type="FunCoup" id="A0A1Y2DDW9">
    <property type="interactions" value="9"/>
</dbReference>
<organism evidence="3 4">
    <name type="scientific">Pseudomassariella vexata</name>
    <dbReference type="NCBI Taxonomy" id="1141098"/>
    <lineage>
        <taxon>Eukaryota</taxon>
        <taxon>Fungi</taxon>
        <taxon>Dikarya</taxon>
        <taxon>Ascomycota</taxon>
        <taxon>Pezizomycotina</taxon>
        <taxon>Sordariomycetes</taxon>
        <taxon>Xylariomycetidae</taxon>
        <taxon>Amphisphaeriales</taxon>
        <taxon>Pseudomassariaceae</taxon>
        <taxon>Pseudomassariella</taxon>
    </lineage>
</organism>
<feature type="region of interest" description="Disordered" evidence="2">
    <location>
        <begin position="47"/>
        <end position="67"/>
    </location>
</feature>
<proteinExistence type="inferred from homology"/>
<protein>
    <submittedName>
        <fullName evidence="3">Caffeine-induced death protein 2</fullName>
    </submittedName>
</protein>
<evidence type="ECO:0000313" key="3">
    <source>
        <dbReference type="EMBL" id="ORY57439.1"/>
    </source>
</evidence>
<evidence type="ECO:0000313" key="4">
    <source>
        <dbReference type="Proteomes" id="UP000193689"/>
    </source>
</evidence>
<evidence type="ECO:0000256" key="1">
    <source>
        <dbReference type="ARBA" id="ARBA00024204"/>
    </source>
</evidence>